<sequence>MLLARRREAVLVEVRLGFEYGVHRCGGDGAMPLSVERYRREMSIEDDDIDLFAAAAGAVSHKARLDLVAIGQASTEDLDPVVSLTLACMPRCLIA</sequence>
<gene>
    <name evidence="1" type="ORF">JR064_06700</name>
</gene>
<accession>A0ABS3AZQ9</accession>
<dbReference type="Proteomes" id="UP000695802">
    <property type="component" value="Unassembled WGS sequence"/>
</dbReference>
<reference evidence="1 2" key="1">
    <citation type="submission" date="2021-02" db="EMBL/GenBank/DDBJ databases">
        <title>Taxonomically Unique Crown Gall-Associated Xanthomonas Stains Have Deficiency in Virulence Repertories.</title>
        <authorList>
            <person name="Mafakheri H."/>
            <person name="Taghavi S.M."/>
            <person name="Dimkic I."/>
            <person name="Nemanja K."/>
            <person name="Osdaghi E."/>
        </authorList>
    </citation>
    <scope>NUCLEOTIDE SEQUENCE [LARGE SCALE GENOMIC DNA]</scope>
    <source>
        <strain evidence="1 2">FX4</strain>
    </source>
</reference>
<proteinExistence type="predicted"/>
<comment type="caution">
    <text evidence="1">The sequence shown here is derived from an EMBL/GenBank/DDBJ whole genome shotgun (WGS) entry which is preliminary data.</text>
</comment>
<evidence type="ECO:0000313" key="2">
    <source>
        <dbReference type="Proteomes" id="UP000695802"/>
    </source>
</evidence>
<organism evidence="1 2">
    <name type="scientific">Xanthomonas bonasiae</name>
    <dbReference type="NCBI Taxonomy" id="2810351"/>
    <lineage>
        <taxon>Bacteria</taxon>
        <taxon>Pseudomonadati</taxon>
        <taxon>Pseudomonadota</taxon>
        <taxon>Gammaproteobacteria</taxon>
        <taxon>Lysobacterales</taxon>
        <taxon>Lysobacteraceae</taxon>
        <taxon>Xanthomonas</taxon>
    </lineage>
</organism>
<keyword evidence="2" id="KW-1185">Reference proteome</keyword>
<evidence type="ECO:0000313" key="1">
    <source>
        <dbReference type="EMBL" id="MBN6101855.1"/>
    </source>
</evidence>
<protein>
    <submittedName>
        <fullName evidence="1">Uncharacterized protein</fullName>
    </submittedName>
</protein>
<name>A0ABS3AZQ9_9XANT</name>
<dbReference type="EMBL" id="JAFIWB010000004">
    <property type="protein sequence ID" value="MBN6101855.1"/>
    <property type="molecule type" value="Genomic_DNA"/>
</dbReference>